<feature type="domain" description="HTH crp-type" evidence="4">
    <location>
        <begin position="164"/>
        <end position="238"/>
    </location>
</feature>
<dbReference type="InterPro" id="IPR012318">
    <property type="entry name" value="HTH_CRP"/>
</dbReference>
<reference evidence="5 6" key="1">
    <citation type="journal article" date="2010" name="Int. J. Syst. Evol. Microbiol.">
        <title>Sphingopyxis bauzanensis sp. nov., a psychrophilic bacterium isolated from soil.</title>
        <authorList>
            <person name="Zhang D.C."/>
            <person name="Liu H.C."/>
            <person name="Xin Y.H."/>
            <person name="Zhou Y.G."/>
            <person name="Schinner F."/>
            <person name="Margesin R."/>
        </authorList>
    </citation>
    <scope>NUCLEOTIDE SEQUENCE [LARGE SCALE GENOMIC DNA]</scope>
    <source>
        <strain evidence="5 6">DSM 22271</strain>
    </source>
</reference>
<evidence type="ECO:0000256" key="1">
    <source>
        <dbReference type="ARBA" id="ARBA00023015"/>
    </source>
</evidence>
<dbReference type="SUPFAM" id="SSF51206">
    <property type="entry name" value="cAMP-binding domain-like"/>
    <property type="match status" value="1"/>
</dbReference>
<dbReference type="EMBL" id="NISK01000002">
    <property type="protein sequence ID" value="OWQ96979.1"/>
    <property type="molecule type" value="Genomic_DNA"/>
</dbReference>
<dbReference type="GO" id="GO:0003677">
    <property type="term" value="F:DNA binding"/>
    <property type="evidence" value="ECO:0007669"/>
    <property type="project" value="UniProtKB-KW"/>
</dbReference>
<dbReference type="Pfam" id="PF13545">
    <property type="entry name" value="HTH_Crp_2"/>
    <property type="match status" value="1"/>
</dbReference>
<dbReference type="Proteomes" id="UP000197361">
    <property type="component" value="Unassembled WGS sequence"/>
</dbReference>
<dbReference type="AlphaFoldDB" id="A0A246JV86"/>
<dbReference type="InterPro" id="IPR018490">
    <property type="entry name" value="cNMP-bd_dom_sf"/>
</dbReference>
<keyword evidence="1" id="KW-0805">Transcription regulation</keyword>
<keyword evidence="3" id="KW-0804">Transcription</keyword>
<dbReference type="GO" id="GO:0005829">
    <property type="term" value="C:cytosol"/>
    <property type="evidence" value="ECO:0007669"/>
    <property type="project" value="TreeGrafter"/>
</dbReference>
<dbReference type="InterPro" id="IPR014710">
    <property type="entry name" value="RmlC-like_jellyroll"/>
</dbReference>
<dbReference type="Pfam" id="PF00027">
    <property type="entry name" value="cNMP_binding"/>
    <property type="match status" value="1"/>
</dbReference>
<comment type="caution">
    <text evidence="5">The sequence shown here is derived from an EMBL/GenBank/DDBJ whole genome shotgun (WGS) entry which is preliminary data.</text>
</comment>
<evidence type="ECO:0000313" key="5">
    <source>
        <dbReference type="EMBL" id="OWQ96979.1"/>
    </source>
</evidence>
<name>A0A246JV86_9SPHN</name>
<evidence type="ECO:0000313" key="6">
    <source>
        <dbReference type="Proteomes" id="UP000197361"/>
    </source>
</evidence>
<dbReference type="Gene3D" id="1.10.10.10">
    <property type="entry name" value="Winged helix-like DNA-binding domain superfamily/Winged helix DNA-binding domain"/>
    <property type="match status" value="1"/>
</dbReference>
<dbReference type="GO" id="GO:0003700">
    <property type="term" value="F:DNA-binding transcription factor activity"/>
    <property type="evidence" value="ECO:0007669"/>
    <property type="project" value="TreeGrafter"/>
</dbReference>
<dbReference type="InterPro" id="IPR000595">
    <property type="entry name" value="cNMP-bd_dom"/>
</dbReference>
<dbReference type="PROSITE" id="PS51063">
    <property type="entry name" value="HTH_CRP_2"/>
    <property type="match status" value="1"/>
</dbReference>
<dbReference type="OrthoDB" id="6155297at2"/>
<protein>
    <submittedName>
        <fullName evidence="5">Crp/Fnr family transcriptional regulator</fullName>
    </submittedName>
</protein>
<evidence type="ECO:0000256" key="3">
    <source>
        <dbReference type="ARBA" id="ARBA00023163"/>
    </source>
</evidence>
<dbReference type="CDD" id="cd00038">
    <property type="entry name" value="CAP_ED"/>
    <property type="match status" value="1"/>
</dbReference>
<dbReference type="InterPro" id="IPR036388">
    <property type="entry name" value="WH-like_DNA-bd_sf"/>
</dbReference>
<dbReference type="PANTHER" id="PTHR24567:SF68">
    <property type="entry name" value="DNA-BINDING TRANSCRIPTIONAL DUAL REGULATOR CRP"/>
    <property type="match status" value="1"/>
</dbReference>
<keyword evidence="2" id="KW-0238">DNA-binding</keyword>
<keyword evidence="6" id="KW-1185">Reference proteome</keyword>
<dbReference type="RefSeq" id="WP_088440834.1">
    <property type="nucleotide sequence ID" value="NZ_BMMC01000003.1"/>
</dbReference>
<organism evidence="5 6">
    <name type="scientific">Sphingopyxis bauzanensis</name>
    <dbReference type="NCBI Taxonomy" id="651663"/>
    <lineage>
        <taxon>Bacteria</taxon>
        <taxon>Pseudomonadati</taxon>
        <taxon>Pseudomonadota</taxon>
        <taxon>Alphaproteobacteria</taxon>
        <taxon>Sphingomonadales</taxon>
        <taxon>Sphingomonadaceae</taxon>
        <taxon>Sphingopyxis</taxon>
    </lineage>
</organism>
<gene>
    <name evidence="5" type="ORF">CDQ92_07740</name>
</gene>
<evidence type="ECO:0000256" key="2">
    <source>
        <dbReference type="ARBA" id="ARBA00023125"/>
    </source>
</evidence>
<dbReference type="SUPFAM" id="SSF46785">
    <property type="entry name" value="Winged helix' DNA-binding domain"/>
    <property type="match status" value="1"/>
</dbReference>
<dbReference type="InterPro" id="IPR036390">
    <property type="entry name" value="WH_DNA-bd_sf"/>
</dbReference>
<proteinExistence type="predicted"/>
<dbReference type="SMART" id="SM00419">
    <property type="entry name" value="HTH_CRP"/>
    <property type="match status" value="1"/>
</dbReference>
<dbReference type="InterPro" id="IPR050397">
    <property type="entry name" value="Env_Response_Regulators"/>
</dbReference>
<sequence length="257" mass="28656">MSEPISRMTMHNVGGADGGRLDIFLRKLLGQCRLSTIDQQHLLALPFQLRDLPAQASILHEGDSARVCPILLSGFAYRYKIAADGGRQIVSLRIPGDPLDFQSLYLQTIDHHMQALTPVSLALVPLPALEQLAEARPSIARAILVDILIEASIGREWQLNIGRRHALPRLAHFLCEFVYRMQLIFAHSSDEIEVPITQEQLADILGLTPVHVNRTLKTIEQAGAVVRKGRRLYTRDVAALAQLADFTPLYLHRDNAN</sequence>
<evidence type="ECO:0000259" key="4">
    <source>
        <dbReference type="PROSITE" id="PS51063"/>
    </source>
</evidence>
<accession>A0A246JV86</accession>
<dbReference type="PANTHER" id="PTHR24567">
    <property type="entry name" value="CRP FAMILY TRANSCRIPTIONAL REGULATORY PROTEIN"/>
    <property type="match status" value="1"/>
</dbReference>
<dbReference type="Gene3D" id="2.60.120.10">
    <property type="entry name" value="Jelly Rolls"/>
    <property type="match status" value="1"/>
</dbReference>